<evidence type="ECO:0000313" key="8">
    <source>
        <dbReference type="EMBL" id="QLY28034.1"/>
    </source>
</evidence>
<dbReference type="PANTHER" id="PTHR43098">
    <property type="entry name" value="L-ORNITHINE N(5)-MONOOXYGENASE-RELATED"/>
    <property type="match status" value="1"/>
</dbReference>
<comment type="cofactor">
    <cofactor evidence="1">
        <name>FAD</name>
        <dbReference type="ChEBI" id="CHEBI:57692"/>
    </cofactor>
</comment>
<dbReference type="PRINTS" id="PR00411">
    <property type="entry name" value="PNDRDTASEI"/>
</dbReference>
<dbReference type="InterPro" id="IPR036188">
    <property type="entry name" value="FAD/NAD-bd_sf"/>
</dbReference>
<protein>
    <submittedName>
        <fullName evidence="8">NAD(P)/FAD-dependent oxidoreductase</fullName>
    </submittedName>
</protein>
<evidence type="ECO:0000313" key="9">
    <source>
        <dbReference type="Proteomes" id="UP000515512"/>
    </source>
</evidence>
<dbReference type="Pfam" id="PF13738">
    <property type="entry name" value="Pyr_redox_3"/>
    <property type="match status" value="1"/>
</dbReference>
<name>A0A7D6V6S1_9NOCA</name>
<reference evidence="8 9" key="1">
    <citation type="submission" date="2020-07" db="EMBL/GenBank/DDBJ databases">
        <authorList>
            <person name="Zhuang K."/>
            <person name="Ran Y."/>
        </authorList>
    </citation>
    <scope>NUCLEOTIDE SEQUENCE [LARGE SCALE GENOMIC DNA]</scope>
    <source>
        <strain evidence="8 9">WCH-YHL-001</strain>
    </source>
</reference>
<dbReference type="RefSeq" id="WP_181579242.1">
    <property type="nucleotide sequence ID" value="NZ_CP059399.1"/>
</dbReference>
<accession>A0A7D6V6S1</accession>
<keyword evidence="4" id="KW-0274">FAD</keyword>
<dbReference type="EMBL" id="CP059399">
    <property type="protein sequence ID" value="QLY28034.1"/>
    <property type="molecule type" value="Genomic_DNA"/>
</dbReference>
<proteinExistence type="inferred from homology"/>
<comment type="similarity">
    <text evidence="2">Belongs to the FAD-binding monooxygenase family.</text>
</comment>
<dbReference type="Gene3D" id="3.50.50.60">
    <property type="entry name" value="FAD/NAD(P)-binding domain"/>
    <property type="match status" value="2"/>
</dbReference>
<gene>
    <name evidence="8" type="ORF">H0264_21775</name>
</gene>
<dbReference type="InterPro" id="IPR050775">
    <property type="entry name" value="FAD-binding_Monooxygenases"/>
</dbReference>
<dbReference type="SUPFAM" id="SSF51905">
    <property type="entry name" value="FAD/NAD(P)-binding domain"/>
    <property type="match status" value="1"/>
</dbReference>
<keyword evidence="9" id="KW-1185">Reference proteome</keyword>
<organism evidence="8 9">
    <name type="scientific">Nocardia huaxiensis</name>
    <dbReference type="NCBI Taxonomy" id="2755382"/>
    <lineage>
        <taxon>Bacteria</taxon>
        <taxon>Bacillati</taxon>
        <taxon>Actinomycetota</taxon>
        <taxon>Actinomycetes</taxon>
        <taxon>Mycobacteriales</taxon>
        <taxon>Nocardiaceae</taxon>
        <taxon>Nocardia</taxon>
    </lineage>
</organism>
<dbReference type="Proteomes" id="UP000515512">
    <property type="component" value="Chromosome"/>
</dbReference>
<keyword evidence="7" id="KW-0503">Monooxygenase</keyword>
<dbReference type="KEGG" id="nhu:H0264_21775"/>
<evidence type="ECO:0000256" key="6">
    <source>
        <dbReference type="ARBA" id="ARBA00023002"/>
    </source>
</evidence>
<keyword evidence="3" id="KW-0285">Flavoprotein</keyword>
<dbReference type="GO" id="GO:0016709">
    <property type="term" value="F:oxidoreductase activity, acting on paired donors, with incorporation or reduction of molecular oxygen, NAD(P)H as one donor, and incorporation of one atom of oxygen"/>
    <property type="evidence" value="ECO:0007669"/>
    <property type="project" value="UniProtKB-ARBA"/>
</dbReference>
<sequence length="517" mass="57257">MSKPSPDHEIAIIGAGPCGVTAGAKLSQAGLRDFVIIDRSTDAGGTWHNNCYPGVGVDTPAVVFDFAFSRNKAWSRVFAPGQEVKDNVLRVIDEYGMRPNLRFNTNVVRHVWDDENHFWRLHTESGDVITARYVITAVGQFPQMRDPHIPGIEDFAGKIQESAHWDTSFDYTGKRVAVIGTGATGVQLIPAIAPDVASLEVYQRTPIFAFPKPDFPIPAAISQVMASKTAAKAYYYAVTVVALDFVIIPLLHAPDSLVRVLFPRMDAAARFAHRAWLNLTVDDPATRQALQPPHGVITKRPTVSNRYHRAFNRDNVDLVTTPIERITAKGIQTSDGVEHELDMIVLATGHDSFADPEYYAPGTVVGRNGFDMGEFFAENGVQAYQGMCVPNVPNRWMLAGPYSFGVVPHVTAEAMTESIAATINAAKAVGHTRIEVDPEVHDRNHRTTLRRMRHIEYYFNVVHKGRSTYYINSQGRMAFLKVTGWRELMRNAKVAPLADYVHDAAVATPEREPVQIA</sequence>
<dbReference type="PANTHER" id="PTHR43098:SF3">
    <property type="entry name" value="L-ORNITHINE N(5)-MONOOXYGENASE-RELATED"/>
    <property type="match status" value="1"/>
</dbReference>
<evidence type="ECO:0000256" key="2">
    <source>
        <dbReference type="ARBA" id="ARBA00010139"/>
    </source>
</evidence>
<evidence type="ECO:0000256" key="1">
    <source>
        <dbReference type="ARBA" id="ARBA00001974"/>
    </source>
</evidence>
<dbReference type="PRINTS" id="PR00368">
    <property type="entry name" value="FADPNR"/>
</dbReference>
<evidence type="ECO:0000256" key="7">
    <source>
        <dbReference type="ARBA" id="ARBA00023033"/>
    </source>
</evidence>
<dbReference type="AlphaFoldDB" id="A0A7D6V6S1"/>
<evidence type="ECO:0000256" key="5">
    <source>
        <dbReference type="ARBA" id="ARBA00022857"/>
    </source>
</evidence>
<keyword evidence="6" id="KW-0560">Oxidoreductase</keyword>
<evidence type="ECO:0000256" key="3">
    <source>
        <dbReference type="ARBA" id="ARBA00022630"/>
    </source>
</evidence>
<evidence type="ECO:0000256" key="4">
    <source>
        <dbReference type="ARBA" id="ARBA00022827"/>
    </source>
</evidence>
<keyword evidence="5" id="KW-0521">NADP</keyword>